<accession>A0ABY6ZP96</accession>
<dbReference type="Pfam" id="PF01408">
    <property type="entry name" value="GFO_IDH_MocA"/>
    <property type="match status" value="1"/>
</dbReference>
<dbReference type="PANTHER" id="PTHR43377">
    <property type="entry name" value="BILIVERDIN REDUCTASE A"/>
    <property type="match status" value="1"/>
</dbReference>
<dbReference type="Pfam" id="PF02894">
    <property type="entry name" value="GFO_IDH_MocA_C"/>
    <property type="match status" value="1"/>
</dbReference>
<dbReference type="SUPFAM" id="SSF55347">
    <property type="entry name" value="Glyceraldehyde-3-phosphate dehydrogenase-like, C-terminal domain"/>
    <property type="match status" value="1"/>
</dbReference>
<dbReference type="SUPFAM" id="SSF51735">
    <property type="entry name" value="NAD(P)-binding Rossmann-fold domains"/>
    <property type="match status" value="1"/>
</dbReference>
<evidence type="ECO:0000259" key="3">
    <source>
        <dbReference type="Pfam" id="PF02894"/>
    </source>
</evidence>
<sequence length="435" mass="49544">MIKNYCVVGTGSRGISMWAKPLVNEYQTTARLTGICDNNLGRLMFAKTELGEQIQTFTDFDKMLDSVPCDSVIVTTKDSLHDEFIIRALKRGKDVITEKPMTIDAKKCRAILAAEIETGRTVRVTFNARYVPHRTKIKELLHEGIIGEIHSVEFHWYLDTVHGADYFRRWHRKKENSGGLLVHKATHHFDLINWWLGMDPVEVAAMGSRQYYVPNRKPGHGQRCLTCNVKDNCEFYLDVSVTEFKSLYLQNENYDGYYRDQCVYSEDTDIEDSMSLIVRYENNVQMVYSLTAATSFEGWRVAFNGSKGRLEAFEPEAFIAEKNQTDLGIRRQGTIRRRLNWESTPYTGADMDSYCIRFYPLFGGGETFKIPIENGMHGGSDQRLRDHLFLSDVSDPLGHVAGSRAGSMSCLIGVAANTSIAENRFVTISELLRDK</sequence>
<dbReference type="PANTHER" id="PTHR43377:SF2">
    <property type="entry name" value="BINDING ROSSMANN FOLD OXIDOREDUCTASE, PUTATIVE (AFU_ORTHOLOGUE AFUA_4G00560)-RELATED"/>
    <property type="match status" value="1"/>
</dbReference>
<organism evidence="4 5">
    <name type="scientific">Alicyclobacillus fastidiosus</name>
    <dbReference type="NCBI Taxonomy" id="392011"/>
    <lineage>
        <taxon>Bacteria</taxon>
        <taxon>Bacillati</taxon>
        <taxon>Bacillota</taxon>
        <taxon>Bacilli</taxon>
        <taxon>Bacillales</taxon>
        <taxon>Alicyclobacillaceae</taxon>
        <taxon>Alicyclobacillus</taxon>
    </lineage>
</organism>
<evidence type="ECO:0000313" key="4">
    <source>
        <dbReference type="EMBL" id="WAH43971.1"/>
    </source>
</evidence>
<evidence type="ECO:0000313" key="5">
    <source>
        <dbReference type="Proteomes" id="UP001164761"/>
    </source>
</evidence>
<dbReference type="RefSeq" id="WP_268007875.1">
    <property type="nucleotide sequence ID" value="NZ_CP104067.1"/>
</dbReference>
<keyword evidence="5" id="KW-1185">Reference proteome</keyword>
<gene>
    <name evidence="4" type="ORF">NZD89_11635</name>
</gene>
<evidence type="ECO:0000256" key="1">
    <source>
        <dbReference type="ARBA" id="ARBA00010928"/>
    </source>
</evidence>
<dbReference type="Proteomes" id="UP001164761">
    <property type="component" value="Chromosome"/>
</dbReference>
<dbReference type="InterPro" id="IPR004104">
    <property type="entry name" value="Gfo/Idh/MocA-like_OxRdtase_C"/>
</dbReference>
<dbReference type="InterPro" id="IPR036291">
    <property type="entry name" value="NAD(P)-bd_dom_sf"/>
</dbReference>
<comment type="similarity">
    <text evidence="1">Belongs to the Gfo/Idh/MocA family.</text>
</comment>
<proteinExistence type="inferred from homology"/>
<reference evidence="4" key="1">
    <citation type="submission" date="2022-08" db="EMBL/GenBank/DDBJ databases">
        <title>Alicyclobacillus fastidiosus DSM 17978, complete genome.</title>
        <authorList>
            <person name="Wang Q."/>
            <person name="Cai R."/>
            <person name="Wang Z."/>
        </authorList>
    </citation>
    <scope>NUCLEOTIDE SEQUENCE</scope>
    <source>
        <strain evidence="4">DSM 17978</strain>
    </source>
</reference>
<evidence type="ECO:0000259" key="2">
    <source>
        <dbReference type="Pfam" id="PF01408"/>
    </source>
</evidence>
<feature type="domain" description="Gfo/Idh/MocA-like oxidoreductase N-terminal" evidence="2">
    <location>
        <begin position="4"/>
        <end position="126"/>
    </location>
</feature>
<dbReference type="InterPro" id="IPR051450">
    <property type="entry name" value="Gfo/Idh/MocA_Oxidoreductases"/>
</dbReference>
<dbReference type="Gene3D" id="3.40.50.720">
    <property type="entry name" value="NAD(P)-binding Rossmann-like Domain"/>
    <property type="match status" value="1"/>
</dbReference>
<dbReference type="InterPro" id="IPR000683">
    <property type="entry name" value="Gfo/Idh/MocA-like_OxRdtase_N"/>
</dbReference>
<protein>
    <submittedName>
        <fullName evidence="4">Gfo/Idh/MocA family oxidoreductase</fullName>
    </submittedName>
</protein>
<name>A0ABY6ZP96_9BACL</name>
<feature type="domain" description="Gfo/Idh/MocA-like oxidoreductase C-terminal" evidence="3">
    <location>
        <begin position="138"/>
        <end position="333"/>
    </location>
</feature>
<dbReference type="Gene3D" id="3.30.360.10">
    <property type="entry name" value="Dihydrodipicolinate Reductase, domain 2"/>
    <property type="match status" value="1"/>
</dbReference>
<dbReference type="EMBL" id="CP104067">
    <property type="protein sequence ID" value="WAH43971.1"/>
    <property type="molecule type" value="Genomic_DNA"/>
</dbReference>